<sequence length="605" mass="69511">MRNYTTSAIKKEKRAYLDFKVKHDINQVWKHLRTLDIYNKRKAVGIPAHLNDADMMNTSFANVSTLDSQSENKLVKFYSEHLRKVFSKSFSFAEVDERTVLRHISRVKSKSAGSDGITIKMLNLCCPYILPYLTYLINVCLKTGTYPDDWKLAYVTPLPKISKPSTVNDLRPISILPVLSKVLEKVMSEQINEFLKVESILPNTQSAFRVGYSCTTALLNVTNDIICSVDQGALSALVLLDFSKAFDTINHKILISILNYIGFNPNATRLVENYLEGRLQHVVLREHISSAISITSGVPQGSVLGPLLFSIYTSNFHHSVHHVKFHQYADDVQLQFSFSASDSVKAISHINSDIKRIVHTSELHGLRINPLKSPFIIFGPRRTRTDHINNLAIKIKDMVLVPKQCVKNLGLWMDYDLRFKQHITAISRRAFGNLKLIFNHRQSLSYHLKVLLCESLVLSNFNYCDSVYGPCLDRSDTDRIQKIQNSCLRLIFGVKKYERISHKIKEVGWLNMGNRRYLHSATLFHSIITNCTPRYLYEKIQFSSNIRLHKLITPPLHRTKFFERSYVYNVAKIYNLLPTDVKMLGMVSFKTKLFKITLDRQNMSL</sequence>
<dbReference type="CDD" id="cd01650">
    <property type="entry name" value="RT_nLTR_like"/>
    <property type="match status" value="1"/>
</dbReference>
<dbReference type="GO" id="GO:0071897">
    <property type="term" value="P:DNA biosynthetic process"/>
    <property type="evidence" value="ECO:0007669"/>
    <property type="project" value="UniProtKB-ARBA"/>
</dbReference>
<name>A0A1Y1M988_PHOPY</name>
<dbReference type="Pfam" id="PF00078">
    <property type="entry name" value="RVT_1"/>
    <property type="match status" value="1"/>
</dbReference>
<dbReference type="AlphaFoldDB" id="A0A1Y1M988"/>
<proteinExistence type="predicted"/>
<dbReference type="PROSITE" id="PS50878">
    <property type="entry name" value="RT_POL"/>
    <property type="match status" value="1"/>
</dbReference>
<dbReference type="SUPFAM" id="SSF56672">
    <property type="entry name" value="DNA/RNA polymerases"/>
    <property type="match status" value="1"/>
</dbReference>
<protein>
    <recommendedName>
        <fullName evidence="1">Reverse transcriptase domain-containing protein</fullName>
    </recommendedName>
</protein>
<evidence type="ECO:0000313" key="2">
    <source>
        <dbReference type="EMBL" id="JAV81150.1"/>
    </source>
</evidence>
<feature type="domain" description="Reverse transcriptase" evidence="1">
    <location>
        <begin position="139"/>
        <end position="417"/>
    </location>
</feature>
<dbReference type="PANTHER" id="PTHR33332">
    <property type="entry name" value="REVERSE TRANSCRIPTASE DOMAIN-CONTAINING PROTEIN"/>
    <property type="match status" value="1"/>
</dbReference>
<reference evidence="2" key="1">
    <citation type="journal article" date="2016" name="Sci. Rep.">
        <title>Molecular characterization of firefly nuptial gifts: a multi-omics approach sheds light on postcopulatory sexual selection.</title>
        <authorList>
            <person name="Al-Wathiqui N."/>
            <person name="Fallon T.R."/>
            <person name="South A."/>
            <person name="Weng J.K."/>
            <person name="Lewis S.M."/>
        </authorList>
    </citation>
    <scope>NUCLEOTIDE SEQUENCE</scope>
</reference>
<dbReference type="EMBL" id="GEZM01039829">
    <property type="protein sequence ID" value="JAV81150.1"/>
    <property type="molecule type" value="Transcribed_RNA"/>
</dbReference>
<evidence type="ECO:0000259" key="1">
    <source>
        <dbReference type="PROSITE" id="PS50878"/>
    </source>
</evidence>
<dbReference type="InterPro" id="IPR043502">
    <property type="entry name" value="DNA/RNA_pol_sf"/>
</dbReference>
<dbReference type="InterPro" id="IPR000477">
    <property type="entry name" value="RT_dom"/>
</dbReference>
<organism evidence="2">
    <name type="scientific">Photinus pyralis</name>
    <name type="common">Common eastern firefly</name>
    <name type="synonym">Lampyris pyralis</name>
    <dbReference type="NCBI Taxonomy" id="7054"/>
    <lineage>
        <taxon>Eukaryota</taxon>
        <taxon>Metazoa</taxon>
        <taxon>Ecdysozoa</taxon>
        <taxon>Arthropoda</taxon>
        <taxon>Hexapoda</taxon>
        <taxon>Insecta</taxon>
        <taxon>Pterygota</taxon>
        <taxon>Neoptera</taxon>
        <taxon>Endopterygota</taxon>
        <taxon>Coleoptera</taxon>
        <taxon>Polyphaga</taxon>
        <taxon>Elateriformia</taxon>
        <taxon>Elateroidea</taxon>
        <taxon>Lampyridae</taxon>
        <taxon>Lampyrinae</taxon>
        <taxon>Photinus</taxon>
    </lineage>
</organism>
<accession>A0A1Y1M988</accession>